<feature type="signal peptide" evidence="1">
    <location>
        <begin position="1"/>
        <end position="20"/>
    </location>
</feature>
<organism evidence="2 3">
    <name type="scientific">Elysia marginata</name>
    <dbReference type="NCBI Taxonomy" id="1093978"/>
    <lineage>
        <taxon>Eukaryota</taxon>
        <taxon>Metazoa</taxon>
        <taxon>Spiralia</taxon>
        <taxon>Lophotrochozoa</taxon>
        <taxon>Mollusca</taxon>
        <taxon>Gastropoda</taxon>
        <taxon>Heterobranchia</taxon>
        <taxon>Euthyneura</taxon>
        <taxon>Panpulmonata</taxon>
        <taxon>Sacoglossa</taxon>
        <taxon>Placobranchoidea</taxon>
        <taxon>Plakobranchidae</taxon>
        <taxon>Elysia</taxon>
    </lineage>
</organism>
<evidence type="ECO:0008006" key="4">
    <source>
        <dbReference type="Google" id="ProtNLM"/>
    </source>
</evidence>
<dbReference type="EMBL" id="BMAT01000687">
    <property type="protein sequence ID" value="GFR71211.1"/>
    <property type="molecule type" value="Genomic_DNA"/>
</dbReference>
<comment type="caution">
    <text evidence="2">The sequence shown here is derived from an EMBL/GenBank/DDBJ whole genome shotgun (WGS) entry which is preliminary data.</text>
</comment>
<dbReference type="Proteomes" id="UP000762676">
    <property type="component" value="Unassembled WGS sequence"/>
</dbReference>
<reference evidence="2 3" key="1">
    <citation type="journal article" date="2021" name="Elife">
        <title>Chloroplast acquisition without the gene transfer in kleptoplastic sea slugs, Plakobranchus ocellatus.</title>
        <authorList>
            <person name="Maeda T."/>
            <person name="Takahashi S."/>
            <person name="Yoshida T."/>
            <person name="Shimamura S."/>
            <person name="Takaki Y."/>
            <person name="Nagai Y."/>
            <person name="Toyoda A."/>
            <person name="Suzuki Y."/>
            <person name="Arimoto A."/>
            <person name="Ishii H."/>
            <person name="Satoh N."/>
            <person name="Nishiyama T."/>
            <person name="Hasebe M."/>
            <person name="Maruyama T."/>
            <person name="Minagawa J."/>
            <person name="Obokata J."/>
            <person name="Shigenobu S."/>
        </authorList>
    </citation>
    <scope>NUCLEOTIDE SEQUENCE [LARGE SCALE GENOMIC DNA]</scope>
</reference>
<keyword evidence="3" id="KW-1185">Reference proteome</keyword>
<evidence type="ECO:0000313" key="3">
    <source>
        <dbReference type="Proteomes" id="UP000762676"/>
    </source>
</evidence>
<sequence>MRCLLIGRSFLLRNLQLTGAALCNNTTTEAKHLPGQQQPAIIATVFVVYRRVSDLFGNAPVKDALETPVFVHGQPKVSAKLRSNQPHNYHPTDVRKESYARAFLKA</sequence>
<feature type="chain" id="PRO_5043977387" description="Secreted protein" evidence="1">
    <location>
        <begin position="21"/>
        <end position="106"/>
    </location>
</feature>
<gene>
    <name evidence="2" type="ORF">ElyMa_000348400</name>
</gene>
<accession>A0AAV4FFP0</accession>
<keyword evidence="1" id="KW-0732">Signal</keyword>
<evidence type="ECO:0000313" key="2">
    <source>
        <dbReference type="EMBL" id="GFR71211.1"/>
    </source>
</evidence>
<dbReference type="AlphaFoldDB" id="A0AAV4FFP0"/>
<proteinExistence type="predicted"/>
<evidence type="ECO:0000256" key="1">
    <source>
        <dbReference type="SAM" id="SignalP"/>
    </source>
</evidence>
<name>A0AAV4FFP0_9GAST</name>
<protein>
    <recommendedName>
        <fullName evidence="4">Secreted protein</fullName>
    </recommendedName>
</protein>